<feature type="domain" description="MobA-like NTP transferase" evidence="2">
    <location>
        <begin position="8"/>
        <end position="126"/>
    </location>
</feature>
<dbReference type="Gene3D" id="3.90.550.10">
    <property type="entry name" value="Spore Coat Polysaccharide Biosynthesis Protein SpsA, Chain A"/>
    <property type="match status" value="1"/>
</dbReference>
<proteinExistence type="predicted"/>
<dbReference type="InterPro" id="IPR025877">
    <property type="entry name" value="MobA-like_NTP_Trfase"/>
</dbReference>
<protein>
    <submittedName>
        <fullName evidence="3">NTP transferase domain-containing protein</fullName>
    </submittedName>
</protein>
<accession>A0ABW8UAY2</accession>
<gene>
    <name evidence="3" type="ORF">ACEN34_02770</name>
</gene>
<dbReference type="EMBL" id="JBGQPK010000006">
    <property type="protein sequence ID" value="MFL2028533.1"/>
    <property type="molecule type" value="Genomic_DNA"/>
</dbReference>
<dbReference type="Proteomes" id="UP001625389">
    <property type="component" value="Unassembled WGS sequence"/>
</dbReference>
<dbReference type="GO" id="GO:0016740">
    <property type="term" value="F:transferase activity"/>
    <property type="evidence" value="ECO:0007669"/>
    <property type="project" value="UniProtKB-KW"/>
</dbReference>
<dbReference type="PANTHER" id="PTHR19136">
    <property type="entry name" value="MOLYBDENUM COFACTOR GUANYLYLTRANSFERASE"/>
    <property type="match status" value="1"/>
</dbReference>
<dbReference type="Pfam" id="PF12804">
    <property type="entry name" value="NTP_transf_3"/>
    <property type="match status" value="1"/>
</dbReference>
<organism evidence="3 4">
    <name type="scientific">Loigolactobacillus zhaoyuanensis</name>
    <dbReference type="NCBI Taxonomy" id="2486017"/>
    <lineage>
        <taxon>Bacteria</taxon>
        <taxon>Bacillati</taxon>
        <taxon>Bacillota</taxon>
        <taxon>Bacilli</taxon>
        <taxon>Lactobacillales</taxon>
        <taxon>Lactobacillaceae</taxon>
        <taxon>Loigolactobacillus</taxon>
    </lineage>
</organism>
<dbReference type="InterPro" id="IPR029044">
    <property type="entry name" value="Nucleotide-diphossugar_trans"/>
</dbReference>
<evidence type="ECO:0000259" key="2">
    <source>
        <dbReference type="Pfam" id="PF12804"/>
    </source>
</evidence>
<evidence type="ECO:0000313" key="3">
    <source>
        <dbReference type="EMBL" id="MFL2028533.1"/>
    </source>
</evidence>
<comment type="caution">
    <text evidence="3">The sequence shown here is derived from an EMBL/GenBank/DDBJ whole genome shotgun (WGS) entry which is preliminary data.</text>
</comment>
<name>A0ABW8UAY2_9LACO</name>
<evidence type="ECO:0000313" key="4">
    <source>
        <dbReference type="Proteomes" id="UP001625389"/>
    </source>
</evidence>
<dbReference type="RefSeq" id="WP_407136940.1">
    <property type="nucleotide sequence ID" value="NZ_JBGQPK010000006.1"/>
</dbReference>
<dbReference type="PANTHER" id="PTHR19136:SF81">
    <property type="entry name" value="MOLYBDENUM COFACTOR GUANYLYLTRANSFERASE"/>
    <property type="match status" value="1"/>
</dbReference>
<sequence length="190" mass="21166">MPQNKPLGIVLAGGRSRRFGHDKALAILPQQTQPNVVLAVQKLLPLTAKVFIAANRDNVNALRQLFAETPQVQVCVDQPEFLDCGPLGGLFAVTAQHPMCRSYLMLATDYPYLPVTVLEQLAEKTRRFIQTPVQAHYTLAHFYTDHATVRHFLTSGQQRLQTFIINQADCQPLLVPDSAGLINLNQNPEQ</sequence>
<keyword evidence="4" id="KW-1185">Reference proteome</keyword>
<dbReference type="SUPFAM" id="SSF53448">
    <property type="entry name" value="Nucleotide-diphospho-sugar transferases"/>
    <property type="match status" value="1"/>
</dbReference>
<reference evidence="3 4" key="1">
    <citation type="submission" date="2024-08" db="EMBL/GenBank/DDBJ databases">
        <authorList>
            <person name="Arias E."/>
        </authorList>
    </citation>
    <scope>NUCLEOTIDE SEQUENCE [LARGE SCALE GENOMIC DNA]</scope>
    <source>
        <strain evidence="3 4">FAM 25317</strain>
    </source>
</reference>
<evidence type="ECO:0000256" key="1">
    <source>
        <dbReference type="ARBA" id="ARBA00022679"/>
    </source>
</evidence>
<keyword evidence="1 3" id="KW-0808">Transferase</keyword>